<dbReference type="InterPro" id="IPR007711">
    <property type="entry name" value="HigB-1"/>
</dbReference>
<dbReference type="Gene3D" id="3.30.2310.20">
    <property type="entry name" value="RelE-like"/>
    <property type="match status" value="1"/>
</dbReference>
<dbReference type="AlphaFoldDB" id="A0A3M0D6P7"/>
<proteinExistence type="predicted"/>
<name>A0A3M0D6P7_9PROT</name>
<dbReference type="InParanoid" id="A0A3M0D6P7"/>
<organism evidence="1 2">
    <name type="scientific">Eilatimonas milleporae</name>
    <dbReference type="NCBI Taxonomy" id="911205"/>
    <lineage>
        <taxon>Bacteria</taxon>
        <taxon>Pseudomonadati</taxon>
        <taxon>Pseudomonadota</taxon>
        <taxon>Alphaproteobacteria</taxon>
        <taxon>Kordiimonadales</taxon>
        <taxon>Kordiimonadaceae</taxon>
        <taxon>Eilatimonas</taxon>
    </lineage>
</organism>
<gene>
    <name evidence="1" type="ORF">BXY39_0441</name>
</gene>
<sequence length="92" mass="10641">MIKSFKCDETERLFRTGTSRRFSSLKKAGARKLDMLDGAHALEDLKSPPSNHLEKLKGDRAGQHGIRVNKQFRLCFVWRDKNAHDVETVDYH</sequence>
<dbReference type="PANTHER" id="PTHR40266">
    <property type="entry name" value="TOXIN HIGB-1"/>
    <property type="match status" value="1"/>
</dbReference>
<reference evidence="1 2" key="1">
    <citation type="submission" date="2018-10" db="EMBL/GenBank/DDBJ databases">
        <title>Genomic Encyclopedia of Archaeal and Bacterial Type Strains, Phase II (KMG-II): from individual species to whole genera.</title>
        <authorList>
            <person name="Goeker M."/>
        </authorList>
    </citation>
    <scope>NUCLEOTIDE SEQUENCE [LARGE SCALE GENOMIC DNA]</scope>
    <source>
        <strain evidence="1 2">DSM 25217</strain>
    </source>
</reference>
<evidence type="ECO:0000313" key="2">
    <source>
        <dbReference type="Proteomes" id="UP000271227"/>
    </source>
</evidence>
<dbReference type="OrthoDB" id="9801102at2"/>
<keyword evidence="2" id="KW-1185">Reference proteome</keyword>
<dbReference type="EMBL" id="REFR01000009">
    <property type="protein sequence ID" value="RMB11953.1"/>
    <property type="molecule type" value="Genomic_DNA"/>
</dbReference>
<protein>
    <submittedName>
        <fullName evidence="1">Proteic killer suppression protein</fullName>
    </submittedName>
</protein>
<evidence type="ECO:0000313" key="1">
    <source>
        <dbReference type="EMBL" id="RMB11953.1"/>
    </source>
</evidence>
<dbReference type="Pfam" id="PF05015">
    <property type="entry name" value="HigB-like_toxin"/>
    <property type="match status" value="1"/>
</dbReference>
<dbReference type="SUPFAM" id="SSF143011">
    <property type="entry name" value="RelE-like"/>
    <property type="match status" value="1"/>
</dbReference>
<dbReference type="Proteomes" id="UP000271227">
    <property type="component" value="Unassembled WGS sequence"/>
</dbReference>
<dbReference type="InterPro" id="IPR035093">
    <property type="entry name" value="RelE/ParE_toxin_dom_sf"/>
</dbReference>
<comment type="caution">
    <text evidence="1">The sequence shown here is derived from an EMBL/GenBank/DDBJ whole genome shotgun (WGS) entry which is preliminary data.</text>
</comment>
<dbReference type="PANTHER" id="PTHR40266:SF2">
    <property type="entry name" value="TOXIN HIGB-1"/>
    <property type="match status" value="1"/>
</dbReference>
<accession>A0A3M0D6P7</accession>